<proteinExistence type="predicted"/>
<organism evidence="2 3">
    <name type="scientific">Planktothrix tepida PCC 9214</name>
    <dbReference type="NCBI Taxonomy" id="671072"/>
    <lineage>
        <taxon>Bacteria</taxon>
        <taxon>Bacillati</taxon>
        <taxon>Cyanobacteriota</taxon>
        <taxon>Cyanophyceae</taxon>
        <taxon>Oscillatoriophycideae</taxon>
        <taxon>Oscillatoriales</taxon>
        <taxon>Microcoleaceae</taxon>
        <taxon>Planktothrix</taxon>
    </lineage>
</organism>
<accession>A0A1J1LQZ6</accession>
<feature type="transmembrane region" description="Helical" evidence="1">
    <location>
        <begin position="197"/>
        <end position="217"/>
    </location>
</feature>
<feature type="transmembrane region" description="Helical" evidence="1">
    <location>
        <begin position="229"/>
        <end position="247"/>
    </location>
</feature>
<evidence type="ECO:0000256" key="1">
    <source>
        <dbReference type="SAM" id="Phobius"/>
    </source>
</evidence>
<reference evidence="3" key="1">
    <citation type="submission" date="2015-10" db="EMBL/GenBank/DDBJ databases">
        <authorList>
            <person name="Regsiter A."/>
            <person name="william w."/>
        </authorList>
    </citation>
    <scope>NUCLEOTIDE SEQUENCE [LARGE SCALE GENOMIC DNA]</scope>
</reference>
<dbReference type="AlphaFoldDB" id="A0A1J1LQZ6"/>
<dbReference type="Proteomes" id="UP000184315">
    <property type="component" value="Unassembled WGS sequence"/>
</dbReference>
<keyword evidence="3" id="KW-1185">Reference proteome</keyword>
<feature type="transmembrane region" description="Helical" evidence="1">
    <location>
        <begin position="68"/>
        <end position="86"/>
    </location>
</feature>
<protein>
    <submittedName>
        <fullName evidence="2">Zinc/iron permease</fullName>
    </submittedName>
</protein>
<keyword evidence="1" id="KW-1133">Transmembrane helix</keyword>
<dbReference type="EMBL" id="CZDF01000172">
    <property type="protein sequence ID" value="CUR34973.1"/>
    <property type="molecule type" value="Genomic_DNA"/>
</dbReference>
<dbReference type="OrthoDB" id="9809206at2"/>
<evidence type="ECO:0000313" key="3">
    <source>
        <dbReference type="Proteomes" id="UP000184315"/>
    </source>
</evidence>
<dbReference type="STRING" id="671072.PL9214650412"/>
<name>A0A1J1LQZ6_9CYAN</name>
<gene>
    <name evidence="2" type="ORF">PL9214650412</name>
</gene>
<feature type="transmembrane region" description="Helical" evidence="1">
    <location>
        <begin position="171"/>
        <end position="191"/>
    </location>
</feature>
<feature type="transmembrane region" description="Helical" evidence="1">
    <location>
        <begin position="6"/>
        <end position="28"/>
    </location>
</feature>
<evidence type="ECO:0000313" key="2">
    <source>
        <dbReference type="EMBL" id="CUR34973.1"/>
    </source>
</evidence>
<keyword evidence="1" id="KW-0812">Transmembrane</keyword>
<keyword evidence="1" id="KW-0472">Membrane</keyword>
<dbReference type="RefSeq" id="WP_072721849.1">
    <property type="nucleotide sequence ID" value="NZ_LN889813.1"/>
</dbReference>
<sequence>MFPIGLQAGFWGLVSGSALIVGATIGYYAKISQRAIAAVMAFGAGVLISALSFELMDEAYKRGGFDSTAIGFVGGAVVYTVANWYLSHQGAKHRKRSGQQQAKEEENSGSGLAIALGALLDGIPESIVIGISLIEGGAVSWVTVAAVFLSNIPEGLSSAAGMKQAGRSIRYIFGIWGGIALLSGIASFSGYTLFSHFSVEVIAATTAIAAGAILAMLSDTMIPEAFEQTHDFAGLITVLGFLAAFILSKLGG</sequence>
<feature type="transmembrane region" description="Helical" evidence="1">
    <location>
        <begin position="35"/>
        <end position="56"/>
    </location>
</feature>